<organism evidence="1 2">
    <name type="scientific">Eubacterium ventriosum</name>
    <dbReference type="NCBI Taxonomy" id="39496"/>
    <lineage>
        <taxon>Bacteria</taxon>
        <taxon>Bacillati</taxon>
        <taxon>Bacillota</taxon>
        <taxon>Clostridia</taxon>
        <taxon>Eubacteriales</taxon>
        <taxon>Eubacteriaceae</taxon>
        <taxon>Eubacterium</taxon>
    </lineage>
</organism>
<dbReference type="AlphaFoldDB" id="A0A415LH81"/>
<protein>
    <submittedName>
        <fullName evidence="1">Uncharacterized protein</fullName>
    </submittedName>
</protein>
<evidence type="ECO:0000313" key="2">
    <source>
        <dbReference type="Proteomes" id="UP000283314"/>
    </source>
</evidence>
<dbReference type="Proteomes" id="UP000283314">
    <property type="component" value="Unassembled WGS sequence"/>
</dbReference>
<comment type="caution">
    <text evidence="1">The sequence shown here is derived from an EMBL/GenBank/DDBJ whole genome shotgun (WGS) entry which is preliminary data.</text>
</comment>
<name>A0A415LH81_9FIRM</name>
<sequence length="82" mass="9523">MVCLYGQKNWYCSGKCKTIQKPYGKVVVENLFLYGLTVWSQIFDSSGKCKTIWKPYENVVVENSFPYGFCCILVWNIKYQGS</sequence>
<dbReference type="RefSeq" id="WP_118379068.1">
    <property type="nucleotide sequence ID" value="NZ_JBGKOJ010000002.1"/>
</dbReference>
<reference evidence="1 2" key="1">
    <citation type="submission" date="2018-08" db="EMBL/GenBank/DDBJ databases">
        <title>A genome reference for cultivated species of the human gut microbiota.</title>
        <authorList>
            <person name="Zou Y."/>
            <person name="Xue W."/>
            <person name="Luo G."/>
        </authorList>
    </citation>
    <scope>NUCLEOTIDE SEQUENCE [LARGE SCALE GENOMIC DNA]</scope>
    <source>
        <strain evidence="1 2">AF37-4</strain>
    </source>
</reference>
<gene>
    <name evidence="1" type="ORF">DW018_00315</name>
</gene>
<accession>A0A415LH81</accession>
<evidence type="ECO:0000313" key="1">
    <source>
        <dbReference type="EMBL" id="RHL47913.1"/>
    </source>
</evidence>
<dbReference type="EMBL" id="QROT01000001">
    <property type="protein sequence ID" value="RHL47913.1"/>
    <property type="molecule type" value="Genomic_DNA"/>
</dbReference>
<proteinExistence type="predicted"/>